<dbReference type="SUPFAM" id="SSF52540">
    <property type="entry name" value="P-loop containing nucleoside triphosphate hydrolases"/>
    <property type="match status" value="1"/>
</dbReference>
<name>A0A7X1NYA9_9DEIO</name>
<sequence>MFGRKQKRERSKGPKGSVSFGKTLPYWDIQENIMVLQDGRLVYGVYFEPPSHIHFTEEELVGRQHTLKTVFDLAIPDGETFRTYTSLRSALEDEIEETRRYADGCADPVLRELTLARAAMLERKILDGEVSHWKFFATVTVTPTADARFSMDEPPSPQEVQQATLNAQAAQAATVAQMAAAGFAARAMTGQDVFGECFYYLNPGWPTPPAFIPQAERQIHSIRRGRPDHQTLIRQLTSTRVDNLQASGPILGDQYVEVLSLARLPEYTETGYLGHITDGLHGTYYVIVEATRENDYDVSNELEKKKTDLWTRVRAPGVIPNGRAANLLDEIEAAQKLDSVESRFEAAVSVVLVASTAEELERMKRKARGNIVRLRAGAPISYGFQSTFQYLALAPFTAEQSNFLFKPYTSNIIDLFPPIAPWKGFESGAITFQSRDKSFVKFDLFTPLTKTPHFAIFAPPGSGKTVLAQSLYGAHLTKYKDAVLVVSDAKQDFAYFFKALRESGADSEIINFGYDSETRFNIFDLEEGVFEPDGQKVSSLNAFIRIFVKSPSDVEKKDYEDVAIIQAILATYKQFKEEDRRPQMSDFQRMLNTIESYTDTGQKMEPAVLAAARSVSIRLRKALGSSPLAPFIDCQSNKKITSRLIYLNTYGIPETDTLMRRVAHHIVKGIMWNTAKSYAQEIHKFIFIDEFENQIQTAEEVADIKQMLRVFRSFGVSFGIATQDPHASQYFGSLKDSFSHLFVGGYSSSVARRTGEAPGVVEVLSLPKVMETKLPELTTINGKHAEFALLIKQGGEDDRGERVGDIIQVEESKFGLALFASGKDEVTKKDRYIEKHGGVIQGVKRLVLETHGSVV</sequence>
<dbReference type="AlphaFoldDB" id="A0A7X1NYA9"/>
<reference evidence="1 2" key="1">
    <citation type="submission" date="2019-10" db="EMBL/GenBank/DDBJ databases">
        <title>Deinococcus sp. isolated from soil.</title>
        <authorList>
            <person name="Li Y."/>
            <person name="Wang J."/>
        </authorList>
    </citation>
    <scope>NUCLEOTIDE SEQUENCE [LARGE SCALE GENOMIC DNA]</scope>
    <source>
        <strain evidence="1 2">SDU3-2</strain>
    </source>
</reference>
<dbReference type="Gene3D" id="3.40.50.300">
    <property type="entry name" value="P-loop containing nucleotide triphosphate hydrolases"/>
    <property type="match status" value="2"/>
</dbReference>
<dbReference type="PANTHER" id="PTHR30121">
    <property type="entry name" value="UNCHARACTERIZED PROTEIN YJGR-RELATED"/>
    <property type="match status" value="1"/>
</dbReference>
<dbReference type="RefSeq" id="WP_152872351.1">
    <property type="nucleotide sequence ID" value="NZ_WBSL01000014.1"/>
</dbReference>
<comment type="caution">
    <text evidence="1">The sequence shown here is derived from an EMBL/GenBank/DDBJ whole genome shotgun (WGS) entry which is preliminary data.</text>
</comment>
<organism evidence="1 2">
    <name type="scientific">Deinococcus terrestris</name>
    <dbReference type="NCBI Taxonomy" id="2651870"/>
    <lineage>
        <taxon>Bacteria</taxon>
        <taxon>Thermotogati</taxon>
        <taxon>Deinococcota</taxon>
        <taxon>Deinococci</taxon>
        <taxon>Deinococcales</taxon>
        <taxon>Deinococcaceae</taxon>
        <taxon>Deinococcus</taxon>
    </lineage>
</organism>
<evidence type="ECO:0000313" key="2">
    <source>
        <dbReference type="Proteomes" id="UP000484842"/>
    </source>
</evidence>
<dbReference type="EMBL" id="WBSL01000014">
    <property type="protein sequence ID" value="MPY68041.1"/>
    <property type="molecule type" value="Genomic_DNA"/>
</dbReference>
<keyword evidence="2" id="KW-1185">Reference proteome</keyword>
<proteinExistence type="predicted"/>
<accession>A0A7X1NYA9</accession>
<dbReference type="PANTHER" id="PTHR30121:SF6">
    <property type="entry name" value="SLR6007 PROTEIN"/>
    <property type="match status" value="1"/>
</dbReference>
<dbReference type="Proteomes" id="UP000484842">
    <property type="component" value="Unassembled WGS sequence"/>
</dbReference>
<dbReference type="InterPro" id="IPR027417">
    <property type="entry name" value="P-loop_NTPase"/>
</dbReference>
<protein>
    <submittedName>
        <fullName evidence="1">Uncharacterized protein</fullName>
    </submittedName>
</protein>
<gene>
    <name evidence="1" type="ORF">F8S09_15400</name>
</gene>
<dbReference type="InterPro" id="IPR051162">
    <property type="entry name" value="T4SS_component"/>
</dbReference>
<evidence type="ECO:0000313" key="1">
    <source>
        <dbReference type="EMBL" id="MPY68041.1"/>
    </source>
</evidence>